<reference evidence="1 2" key="1">
    <citation type="submission" date="2018-06" db="EMBL/GenBank/DDBJ databases">
        <authorList>
            <consortium name="Pathogen Informatics"/>
            <person name="Doyle S."/>
        </authorList>
    </citation>
    <scope>NUCLEOTIDE SEQUENCE [LARGE SCALE GENOMIC DNA]</scope>
    <source>
        <strain evidence="1 2">NCTC4670</strain>
    </source>
</reference>
<dbReference type="RefSeq" id="WP_115246229.1">
    <property type="nucleotide sequence ID" value="NZ_JAIEZX010000004.1"/>
</dbReference>
<accession>A0A380JVH4</accession>
<dbReference type="EMBL" id="UHFG01000004">
    <property type="protein sequence ID" value="SUN50171.1"/>
    <property type="molecule type" value="Genomic_DNA"/>
</dbReference>
<name>A0A380JVH4_STRDY</name>
<dbReference type="Proteomes" id="UP000254797">
    <property type="component" value="Unassembled WGS sequence"/>
</dbReference>
<proteinExistence type="predicted"/>
<evidence type="ECO:0000313" key="2">
    <source>
        <dbReference type="Proteomes" id="UP000254797"/>
    </source>
</evidence>
<dbReference type="AlphaFoldDB" id="A0A380JVH4"/>
<sequence length="49" mass="5397">MSTLILAAVIGILVVLALTHYYKQKGSCGDCQCSCPIKEDMEKPQQIKK</sequence>
<protein>
    <submittedName>
        <fullName evidence="1">Membrane protein</fullName>
    </submittedName>
</protein>
<evidence type="ECO:0000313" key="1">
    <source>
        <dbReference type="EMBL" id="SUN50171.1"/>
    </source>
</evidence>
<gene>
    <name evidence="1" type="ORF">NCTC4670_01237</name>
</gene>
<organism evidence="1 2">
    <name type="scientific">Streptococcus dysgalactiae subsp. dysgalactiae</name>
    <dbReference type="NCBI Taxonomy" id="99822"/>
    <lineage>
        <taxon>Bacteria</taxon>
        <taxon>Bacillati</taxon>
        <taxon>Bacillota</taxon>
        <taxon>Bacilli</taxon>
        <taxon>Lactobacillales</taxon>
        <taxon>Streptococcaceae</taxon>
        <taxon>Streptococcus</taxon>
    </lineage>
</organism>